<sequence length="315" mass="33386">MALTFVDPDGTLPEDVLQEILARTLRLSRIDKPGVARVLDVLHTASGGLVVSEWIRGGSLQEVADTAPSPVGAIRAIQSLAAAADAAHRAGVALSLDHPGRVRVSIEGDVVLAYPATMPDANPQDDIRGIGAALYALLVNRWPLPEAGADSGFAPAERDASGNPVEPAAVDRDIPFQISAVTVRSVQEDGGIRSASTLLNLLQQATAVADRTEVLGPIEPPAPPAPPAPRTHGCNLRAPQPQPADRDRRGRRDSAGSAAGVGLGAQQDVRKRRRRPRPGPARPQRPHRVHLCGRQFGVGGQRRQTHQSHRLLTGW</sequence>
<dbReference type="Gene3D" id="3.30.200.20">
    <property type="entry name" value="Phosphorylase Kinase, domain 1"/>
    <property type="match status" value="1"/>
</dbReference>
<evidence type="ECO:0000313" key="2">
    <source>
        <dbReference type="EMBL" id="EUA93372.1"/>
    </source>
</evidence>
<dbReference type="Proteomes" id="UP000020681">
    <property type="component" value="Unassembled WGS sequence"/>
</dbReference>
<name>A0ABP3AST5_MYCUL</name>
<reference evidence="2 3" key="1">
    <citation type="submission" date="2014-01" db="EMBL/GenBank/DDBJ databases">
        <authorList>
            <person name="Dobos K."/>
            <person name="Lenaerts A."/>
            <person name="Ordway D."/>
            <person name="DeGroote M.A."/>
            <person name="Parker T."/>
            <person name="Sizemore C."/>
            <person name="Tallon L.J."/>
            <person name="Sadzewicz L.K."/>
            <person name="Sengamalay N."/>
            <person name="Fraser C.M."/>
            <person name="Hine E."/>
            <person name="Shefchek K.A."/>
            <person name="Das S.P."/>
            <person name="Tettelin H."/>
        </authorList>
    </citation>
    <scope>NUCLEOTIDE SEQUENCE [LARGE SCALE GENOMIC DNA]</scope>
    <source>
        <strain evidence="2 3">Harvey</strain>
    </source>
</reference>
<dbReference type="CDD" id="cd13973">
    <property type="entry name" value="PK_MviN-like"/>
    <property type="match status" value="1"/>
</dbReference>
<evidence type="ECO:0000313" key="3">
    <source>
        <dbReference type="Proteomes" id="UP000020681"/>
    </source>
</evidence>
<feature type="region of interest" description="Disordered" evidence="1">
    <location>
        <begin position="215"/>
        <end position="289"/>
    </location>
</feature>
<accession>A0ABP3AST5</accession>
<organism evidence="2 3">
    <name type="scientific">Mycobacterium ulcerans str. Harvey</name>
    <dbReference type="NCBI Taxonomy" id="1299332"/>
    <lineage>
        <taxon>Bacteria</taxon>
        <taxon>Bacillati</taxon>
        <taxon>Actinomycetota</taxon>
        <taxon>Actinomycetes</taxon>
        <taxon>Mycobacteriales</taxon>
        <taxon>Mycobacteriaceae</taxon>
        <taxon>Mycobacterium</taxon>
        <taxon>Mycobacterium ulcerans group</taxon>
    </lineage>
</organism>
<comment type="caution">
    <text evidence="2">The sequence shown here is derived from an EMBL/GenBank/DDBJ whole genome shotgun (WGS) entry which is preliminary data.</text>
</comment>
<dbReference type="Gene3D" id="1.10.510.10">
    <property type="entry name" value="Transferase(Phosphotransferase) domain 1"/>
    <property type="match status" value="1"/>
</dbReference>
<proteinExistence type="predicted"/>
<feature type="region of interest" description="Disordered" evidence="1">
    <location>
        <begin position="150"/>
        <end position="169"/>
    </location>
</feature>
<protein>
    <submittedName>
        <fullName evidence="2">Peptidoglycan flippase MurJ</fullName>
    </submittedName>
</protein>
<feature type="compositionally biased region" description="Basic and acidic residues" evidence="1">
    <location>
        <begin position="244"/>
        <end position="254"/>
    </location>
</feature>
<evidence type="ECO:0000256" key="1">
    <source>
        <dbReference type="SAM" id="MobiDB-lite"/>
    </source>
</evidence>
<feature type="region of interest" description="Disordered" evidence="1">
    <location>
        <begin position="296"/>
        <end position="315"/>
    </location>
</feature>
<feature type="compositionally biased region" description="Pro residues" evidence="1">
    <location>
        <begin position="218"/>
        <end position="229"/>
    </location>
</feature>
<keyword evidence="3" id="KW-1185">Reference proteome</keyword>
<dbReference type="EMBL" id="JAOL01000062">
    <property type="protein sequence ID" value="EUA93372.1"/>
    <property type="molecule type" value="Genomic_DNA"/>
</dbReference>
<gene>
    <name evidence="2" type="ORF">I551_0039</name>
</gene>